<dbReference type="Proteomes" id="UP000001784">
    <property type="component" value="Chromosome"/>
</dbReference>
<reference evidence="1 2" key="1">
    <citation type="submission" date="2006-10" db="EMBL/GenBank/DDBJ databases">
        <title>Complete sequence of Syntrophobacter fumaroxidans MPOB.</title>
        <authorList>
            <consortium name="US DOE Joint Genome Institute"/>
            <person name="Copeland A."/>
            <person name="Lucas S."/>
            <person name="Lapidus A."/>
            <person name="Barry K."/>
            <person name="Detter J.C."/>
            <person name="Glavina del Rio T."/>
            <person name="Hammon N."/>
            <person name="Israni S."/>
            <person name="Pitluck S."/>
            <person name="Goltsman E.G."/>
            <person name="Martinez M."/>
            <person name="Schmutz J."/>
            <person name="Larimer F."/>
            <person name="Land M."/>
            <person name="Hauser L."/>
            <person name="Kyrpides N."/>
            <person name="Kim E."/>
            <person name="Boone D.R."/>
            <person name="Brockman F."/>
            <person name="Culley D."/>
            <person name="Ferry J."/>
            <person name="Gunsalus R."/>
            <person name="McInerney M.J."/>
            <person name="Morrison M."/>
            <person name="Plugge C."/>
            <person name="Rohlin L."/>
            <person name="Scholten J."/>
            <person name="Sieber J."/>
            <person name="Stams A.J.M."/>
            <person name="Worm P."/>
            <person name="Henstra A.M."/>
            <person name="Richardson P."/>
        </authorList>
    </citation>
    <scope>NUCLEOTIDE SEQUENCE [LARGE SCALE GENOMIC DNA]</scope>
    <source>
        <strain evidence="2">DSM 10017 / MPOB</strain>
    </source>
</reference>
<gene>
    <name evidence="1" type="ordered locus">Sfum_0330</name>
</gene>
<name>A0LF28_SYNFM</name>
<keyword evidence="2" id="KW-1185">Reference proteome</keyword>
<proteinExistence type="predicted"/>
<sequence>MGASHVAQSRFRLNGKVSEPAFNSPCLLPNPRLAGPRCASNGTPGRPEFHGFCRGDRRGPPGGCIIEAGTGVFGLGLQEYFVNGLYSLKIFKVKAL</sequence>
<dbReference type="HOGENOM" id="CLU_2358670_0_0_7"/>
<protein>
    <submittedName>
        <fullName evidence="1">Uncharacterized protein</fullName>
    </submittedName>
</protein>
<dbReference type="AlphaFoldDB" id="A0LF28"/>
<dbReference type="InParanoid" id="A0LF28"/>
<accession>A0LF28</accession>
<dbReference type="EMBL" id="CP000478">
    <property type="protein sequence ID" value="ABK16030.1"/>
    <property type="molecule type" value="Genomic_DNA"/>
</dbReference>
<dbReference type="KEGG" id="sfu:Sfum_0330"/>
<organism evidence="1 2">
    <name type="scientific">Syntrophobacter fumaroxidans (strain DSM 10017 / MPOB)</name>
    <dbReference type="NCBI Taxonomy" id="335543"/>
    <lineage>
        <taxon>Bacteria</taxon>
        <taxon>Pseudomonadati</taxon>
        <taxon>Thermodesulfobacteriota</taxon>
        <taxon>Syntrophobacteria</taxon>
        <taxon>Syntrophobacterales</taxon>
        <taxon>Syntrophobacteraceae</taxon>
        <taxon>Syntrophobacter</taxon>
    </lineage>
</organism>
<evidence type="ECO:0000313" key="1">
    <source>
        <dbReference type="EMBL" id="ABK16030.1"/>
    </source>
</evidence>
<evidence type="ECO:0000313" key="2">
    <source>
        <dbReference type="Proteomes" id="UP000001784"/>
    </source>
</evidence>